<dbReference type="PANTHER" id="PTHR24198">
    <property type="entry name" value="ANKYRIN REPEAT AND PROTEIN KINASE DOMAIN-CONTAINING PROTEIN"/>
    <property type="match status" value="1"/>
</dbReference>
<protein>
    <submittedName>
        <fullName evidence="4">Uncharacterized protein</fullName>
    </submittedName>
</protein>
<dbReference type="Gene3D" id="1.25.40.20">
    <property type="entry name" value="Ankyrin repeat-containing domain"/>
    <property type="match status" value="2"/>
</dbReference>
<evidence type="ECO:0000256" key="3">
    <source>
        <dbReference type="PROSITE-ProRule" id="PRU00023"/>
    </source>
</evidence>
<reference evidence="4 5" key="1">
    <citation type="journal article" date="2018" name="IMA Fungus">
        <title>IMA Genome-F 9: Draft genome sequence of Annulohypoxylon stygium, Aspergillus mulundensis, Berkeleyomyces basicola (syn. Thielaviopsis basicola), Ceratocystis smalleyi, two Cercospora beticola strains, Coleophoma cylindrospora, Fusarium fracticaudum, Phialophora cf. hyalina, and Morchella septimelata.</title>
        <authorList>
            <person name="Wingfield B.D."/>
            <person name="Bills G.F."/>
            <person name="Dong Y."/>
            <person name="Huang W."/>
            <person name="Nel W.J."/>
            <person name="Swalarsk-Parry B.S."/>
            <person name="Vaghefi N."/>
            <person name="Wilken P.M."/>
            <person name="An Z."/>
            <person name="de Beer Z.W."/>
            <person name="De Vos L."/>
            <person name="Chen L."/>
            <person name="Duong T.A."/>
            <person name="Gao Y."/>
            <person name="Hammerbacher A."/>
            <person name="Kikkert J.R."/>
            <person name="Li Y."/>
            <person name="Li H."/>
            <person name="Li K."/>
            <person name="Li Q."/>
            <person name="Liu X."/>
            <person name="Ma X."/>
            <person name="Naidoo K."/>
            <person name="Pethybridge S.J."/>
            <person name="Sun J."/>
            <person name="Steenkamp E.T."/>
            <person name="van der Nest M.A."/>
            <person name="van Wyk S."/>
            <person name="Wingfield M.J."/>
            <person name="Xiong C."/>
            <person name="Yue Q."/>
            <person name="Zhang X."/>
        </authorList>
    </citation>
    <scope>NUCLEOTIDE SEQUENCE [LARGE SCALE GENOMIC DNA]</scope>
    <source>
        <strain evidence="4 5">BP 5553</strain>
    </source>
</reference>
<dbReference type="SMART" id="SM00248">
    <property type="entry name" value="ANK"/>
    <property type="match status" value="6"/>
</dbReference>
<evidence type="ECO:0000256" key="2">
    <source>
        <dbReference type="ARBA" id="ARBA00023043"/>
    </source>
</evidence>
<feature type="repeat" description="ANK" evidence="3">
    <location>
        <begin position="400"/>
        <end position="432"/>
    </location>
</feature>
<evidence type="ECO:0000256" key="1">
    <source>
        <dbReference type="ARBA" id="ARBA00022737"/>
    </source>
</evidence>
<sequence length="568" mass="63967">MEPIGTSASLLTLIDVALRTFKHIKSLVNGYQNAPAEVKDLGHRLDGLDSNLRLLRYVQVTLSNDEGALHLDRTAFEVLQRSLMATSVVFLEIRTFLTRITRRDGRTARLKWALYDAKKVKAWEDRLQLHGDILQRTLLLLHNRYMSNFEAEFKAFKQELLNLQAHPPNSQPSKGAGRFSWARSVFGSDWALPYIVRVNGSVCCSEDSTHLRSYGISVRLHALFCLKVFSMETRFKLVSLFGVEVSAIATGVVLKNVVPEDSLIMRACQTGNTFVVWNLLNEGKASVNDVTPDNFSPFSYAIASGSVELLKQLVWRGADPRKSFGRFQTSPLDWAFAHRQLSVVRYLLENRVDVHHISARGWTAAFSLFGEEPEHQAPCEEFLEVISAASFSDFDAQDGDGWTAMHRAAAFGNASQIKSLISRGASPKIQTRNLMWAPIFCAVQFNNMSTFKELTRYQPNFLTATDVRKWTLLHLAVESKSLDIMRFLIDLGADPRAYSSPTHFSIPDDLEDMSLLPEDIARVHGTHIFSNYLDALVAKGHDVQAVDDEQDNSLDLFWPALEHAVEME</sequence>
<dbReference type="Proteomes" id="UP000254866">
    <property type="component" value="Unassembled WGS sequence"/>
</dbReference>
<dbReference type="EMBL" id="NPIC01000010">
    <property type="protein sequence ID" value="RDL32359.1"/>
    <property type="molecule type" value="Genomic_DNA"/>
</dbReference>
<gene>
    <name evidence="4" type="ORF">BP5553_08815</name>
</gene>
<feature type="repeat" description="ANK" evidence="3">
    <location>
        <begin position="468"/>
        <end position="500"/>
    </location>
</feature>
<dbReference type="AlphaFoldDB" id="A0A370TD08"/>
<dbReference type="PROSITE" id="PS50297">
    <property type="entry name" value="ANK_REP_REGION"/>
    <property type="match status" value="2"/>
</dbReference>
<dbReference type="RefSeq" id="XP_031866081.1">
    <property type="nucleotide sequence ID" value="XM_032017438.1"/>
</dbReference>
<dbReference type="OrthoDB" id="539213at2759"/>
<keyword evidence="5" id="KW-1185">Reference proteome</keyword>
<name>A0A370TD08_9HELO</name>
<comment type="caution">
    <text evidence="4">The sequence shown here is derived from an EMBL/GenBank/DDBJ whole genome shotgun (WGS) entry which is preliminary data.</text>
</comment>
<evidence type="ECO:0000313" key="4">
    <source>
        <dbReference type="EMBL" id="RDL32359.1"/>
    </source>
</evidence>
<dbReference type="GeneID" id="43601664"/>
<keyword evidence="2 3" id="KW-0040">ANK repeat</keyword>
<organism evidence="4 5">
    <name type="scientific">Venustampulla echinocandica</name>
    <dbReference type="NCBI Taxonomy" id="2656787"/>
    <lineage>
        <taxon>Eukaryota</taxon>
        <taxon>Fungi</taxon>
        <taxon>Dikarya</taxon>
        <taxon>Ascomycota</taxon>
        <taxon>Pezizomycotina</taxon>
        <taxon>Leotiomycetes</taxon>
        <taxon>Helotiales</taxon>
        <taxon>Pleuroascaceae</taxon>
        <taxon>Venustampulla</taxon>
    </lineage>
</organism>
<dbReference type="InterPro" id="IPR036770">
    <property type="entry name" value="Ankyrin_rpt-contain_sf"/>
</dbReference>
<evidence type="ECO:0000313" key="5">
    <source>
        <dbReference type="Proteomes" id="UP000254866"/>
    </source>
</evidence>
<dbReference type="Pfam" id="PF12796">
    <property type="entry name" value="Ank_2"/>
    <property type="match status" value="2"/>
</dbReference>
<dbReference type="STRING" id="2656787.A0A370TD08"/>
<accession>A0A370TD08</accession>
<dbReference type="PROSITE" id="PS50088">
    <property type="entry name" value="ANK_REPEAT"/>
    <property type="match status" value="2"/>
</dbReference>
<proteinExistence type="predicted"/>
<dbReference type="InterPro" id="IPR002110">
    <property type="entry name" value="Ankyrin_rpt"/>
</dbReference>
<dbReference type="SUPFAM" id="SSF48403">
    <property type="entry name" value="Ankyrin repeat"/>
    <property type="match status" value="1"/>
</dbReference>
<dbReference type="PANTHER" id="PTHR24198:SF165">
    <property type="entry name" value="ANKYRIN REPEAT-CONTAINING PROTEIN-RELATED"/>
    <property type="match status" value="1"/>
</dbReference>
<keyword evidence="1" id="KW-0677">Repeat</keyword>